<name>A0A6A5H3I8_CAERE</name>
<reference evidence="2 3" key="1">
    <citation type="submission" date="2019-12" db="EMBL/GenBank/DDBJ databases">
        <title>Chromosome-level assembly of the Caenorhabditis remanei genome.</title>
        <authorList>
            <person name="Teterina A.A."/>
            <person name="Willis J.H."/>
            <person name="Phillips P.C."/>
        </authorList>
    </citation>
    <scope>NUCLEOTIDE SEQUENCE [LARGE SCALE GENOMIC DNA]</scope>
    <source>
        <strain evidence="2 3">PX506</strain>
        <tissue evidence="2">Whole organism</tissue>
    </source>
</reference>
<dbReference type="AlphaFoldDB" id="A0A6A5H3I8"/>
<organism evidence="2 3">
    <name type="scientific">Caenorhabditis remanei</name>
    <name type="common">Caenorhabditis vulgaris</name>
    <dbReference type="NCBI Taxonomy" id="31234"/>
    <lineage>
        <taxon>Eukaryota</taxon>
        <taxon>Metazoa</taxon>
        <taxon>Ecdysozoa</taxon>
        <taxon>Nematoda</taxon>
        <taxon>Chromadorea</taxon>
        <taxon>Rhabditida</taxon>
        <taxon>Rhabditina</taxon>
        <taxon>Rhabditomorpha</taxon>
        <taxon>Rhabditoidea</taxon>
        <taxon>Rhabditidae</taxon>
        <taxon>Peloderinae</taxon>
        <taxon>Caenorhabditis</taxon>
    </lineage>
</organism>
<sequence length="97" mass="10642">MESSTTEIETKTKKSTTTTDIISTNTVIVIVVVFVFTFFCCFGISAFCFYKRKRAKQIEQISEGVPSTSPEQLNGQPAVSPVVHGQVVVVKPTKIVI</sequence>
<proteinExistence type="predicted"/>
<gene>
    <name evidence="2" type="ORF">GCK72_009805</name>
</gene>
<evidence type="ECO:0000313" key="2">
    <source>
        <dbReference type="EMBL" id="KAF1761549.1"/>
    </source>
</evidence>
<protein>
    <submittedName>
        <fullName evidence="2">Uncharacterized protein</fullName>
    </submittedName>
</protein>
<keyword evidence="1" id="KW-0472">Membrane</keyword>
<feature type="transmembrane region" description="Helical" evidence="1">
    <location>
        <begin position="27"/>
        <end position="50"/>
    </location>
</feature>
<comment type="caution">
    <text evidence="2">The sequence shown here is derived from an EMBL/GenBank/DDBJ whole genome shotgun (WGS) entry which is preliminary data.</text>
</comment>
<evidence type="ECO:0000256" key="1">
    <source>
        <dbReference type="SAM" id="Phobius"/>
    </source>
</evidence>
<dbReference type="EMBL" id="WUAV01000003">
    <property type="protein sequence ID" value="KAF1761549.1"/>
    <property type="molecule type" value="Genomic_DNA"/>
</dbReference>
<keyword evidence="1" id="KW-0812">Transmembrane</keyword>
<dbReference type="Proteomes" id="UP000483820">
    <property type="component" value="Chromosome III"/>
</dbReference>
<dbReference type="GeneID" id="78774930"/>
<dbReference type="RefSeq" id="XP_053587116.1">
    <property type="nucleotide sequence ID" value="XM_053727539.1"/>
</dbReference>
<keyword evidence="1" id="KW-1133">Transmembrane helix</keyword>
<evidence type="ECO:0000313" key="3">
    <source>
        <dbReference type="Proteomes" id="UP000483820"/>
    </source>
</evidence>
<dbReference type="CTD" id="78774930"/>
<accession>A0A6A5H3I8</accession>
<dbReference type="KEGG" id="crq:GCK72_009805"/>